<evidence type="ECO:0000313" key="1">
    <source>
        <dbReference type="EMBL" id="KAK9085720.1"/>
    </source>
</evidence>
<protein>
    <submittedName>
        <fullName evidence="1">Uncharacterized protein</fullName>
    </submittedName>
</protein>
<gene>
    <name evidence="1" type="ORF">Sjap_026131</name>
</gene>
<comment type="caution">
    <text evidence="1">The sequence shown here is derived from an EMBL/GenBank/DDBJ whole genome shotgun (WGS) entry which is preliminary data.</text>
</comment>
<organism evidence="1 2">
    <name type="scientific">Stephania japonica</name>
    <dbReference type="NCBI Taxonomy" id="461633"/>
    <lineage>
        <taxon>Eukaryota</taxon>
        <taxon>Viridiplantae</taxon>
        <taxon>Streptophyta</taxon>
        <taxon>Embryophyta</taxon>
        <taxon>Tracheophyta</taxon>
        <taxon>Spermatophyta</taxon>
        <taxon>Magnoliopsida</taxon>
        <taxon>Ranunculales</taxon>
        <taxon>Menispermaceae</taxon>
        <taxon>Menispermoideae</taxon>
        <taxon>Cissampelideae</taxon>
        <taxon>Stephania</taxon>
    </lineage>
</organism>
<dbReference type="Proteomes" id="UP001417504">
    <property type="component" value="Unassembled WGS sequence"/>
</dbReference>
<dbReference type="EMBL" id="JBBNAE010000011">
    <property type="protein sequence ID" value="KAK9085720.1"/>
    <property type="molecule type" value="Genomic_DNA"/>
</dbReference>
<reference evidence="1 2" key="1">
    <citation type="submission" date="2024-01" db="EMBL/GenBank/DDBJ databases">
        <title>Genome assemblies of Stephania.</title>
        <authorList>
            <person name="Yang L."/>
        </authorList>
    </citation>
    <scope>NUCLEOTIDE SEQUENCE [LARGE SCALE GENOMIC DNA]</scope>
    <source>
        <strain evidence="1">QJT</strain>
        <tissue evidence="1">Leaf</tissue>
    </source>
</reference>
<sequence>MAKATLDGSLDLLETDRKKIPTTEDLILEFLPDMRWFVQSLQNRTPTPPHPQVAALSITIMKTSSLMRMPLKMEENDNRIEGDLKDESFEVKKQLLKVRYEVKSEFSKYEDSNEANEEETLNDVSLMSIEVDEDAIEEYYAMLGKVP</sequence>
<keyword evidence="2" id="KW-1185">Reference proteome</keyword>
<accession>A0AAP0E2Y0</accession>
<proteinExistence type="predicted"/>
<evidence type="ECO:0000313" key="2">
    <source>
        <dbReference type="Proteomes" id="UP001417504"/>
    </source>
</evidence>
<name>A0AAP0E2Y0_9MAGN</name>
<dbReference type="AlphaFoldDB" id="A0AAP0E2Y0"/>